<dbReference type="GO" id="GO:0008757">
    <property type="term" value="F:S-adenosylmethionine-dependent methyltransferase activity"/>
    <property type="evidence" value="ECO:0007669"/>
    <property type="project" value="InterPro"/>
</dbReference>
<evidence type="ECO:0000256" key="14">
    <source>
        <dbReference type="SAM" id="Coils"/>
    </source>
</evidence>
<keyword evidence="12" id="KW-0145">Chemotaxis</keyword>
<dbReference type="SUPFAM" id="SSF52738">
    <property type="entry name" value="Methylesterase CheB, C-terminal domain"/>
    <property type="match status" value="1"/>
</dbReference>
<name>A0A5C5WVA2_9BACT</name>
<dbReference type="GO" id="GO:0008984">
    <property type="term" value="F:protein-glutamate methylesterase activity"/>
    <property type="evidence" value="ECO:0007669"/>
    <property type="project" value="InterPro"/>
</dbReference>
<evidence type="ECO:0000256" key="4">
    <source>
        <dbReference type="ARBA" id="ARBA00022553"/>
    </source>
</evidence>
<keyword evidence="9" id="KW-0902">Two-component regulatory system</keyword>
<dbReference type="InterPro" id="IPR005467">
    <property type="entry name" value="His_kinase_dom"/>
</dbReference>
<dbReference type="CDD" id="cd00082">
    <property type="entry name" value="HisKA"/>
    <property type="match status" value="1"/>
</dbReference>
<feature type="domain" description="Histidine kinase" evidence="15">
    <location>
        <begin position="1384"/>
        <end position="1600"/>
    </location>
</feature>
<keyword evidence="14" id="KW-0175">Coiled coil</keyword>
<dbReference type="EMBL" id="SJPI01000001">
    <property type="protein sequence ID" value="TWT54884.1"/>
    <property type="molecule type" value="Genomic_DNA"/>
</dbReference>
<keyword evidence="7 21" id="KW-0418">Kinase</keyword>
<dbReference type="PROSITE" id="PS50110">
    <property type="entry name" value="RESPONSE_REGULATORY"/>
    <property type="match status" value="1"/>
</dbReference>
<feature type="domain" description="PAS" evidence="17">
    <location>
        <begin position="1103"/>
        <end position="1174"/>
    </location>
</feature>
<dbReference type="InterPro" id="IPR036097">
    <property type="entry name" value="HisK_dim/P_sf"/>
</dbReference>
<feature type="active site" evidence="12">
    <location>
        <position position="134"/>
    </location>
</feature>
<dbReference type="Gene3D" id="3.40.50.180">
    <property type="entry name" value="Methylesterase CheB, C-terminal domain"/>
    <property type="match status" value="1"/>
</dbReference>
<evidence type="ECO:0000256" key="6">
    <source>
        <dbReference type="ARBA" id="ARBA00022741"/>
    </source>
</evidence>
<dbReference type="SUPFAM" id="SSF47384">
    <property type="entry name" value="Homodimeric domain of signal transducing histidine kinase"/>
    <property type="match status" value="1"/>
</dbReference>
<feature type="modified residue" description="4-aspartylphosphate" evidence="13">
    <location>
        <position position="1685"/>
    </location>
</feature>
<keyword evidence="4 13" id="KW-0597">Phosphoprotein</keyword>
<dbReference type="InterPro" id="IPR000673">
    <property type="entry name" value="Sig_transdc_resp-reg_Me-estase"/>
</dbReference>
<dbReference type="InterPro" id="IPR001789">
    <property type="entry name" value="Sig_transdc_resp-reg_receiver"/>
</dbReference>
<keyword evidence="8" id="KW-0067">ATP-binding</keyword>
<dbReference type="FunFam" id="1.10.287.130:FF:000038">
    <property type="entry name" value="Sensory transduction histidine kinase"/>
    <property type="match status" value="1"/>
</dbReference>
<dbReference type="Gene3D" id="3.40.50.150">
    <property type="entry name" value="Vaccinia Virus protein VP39"/>
    <property type="match status" value="1"/>
</dbReference>
<evidence type="ECO:0000256" key="9">
    <source>
        <dbReference type="ARBA" id="ARBA00023012"/>
    </source>
</evidence>
<dbReference type="NCBIfam" id="TIGR00229">
    <property type="entry name" value="sensory_box"/>
    <property type="match status" value="3"/>
</dbReference>
<dbReference type="Pfam" id="PF00512">
    <property type="entry name" value="HisKA"/>
    <property type="match status" value="1"/>
</dbReference>
<feature type="domain" description="CheR-type methyltransferase" evidence="20">
    <location>
        <begin position="200"/>
        <end position="452"/>
    </location>
</feature>
<accession>A0A5C5WVA2</accession>
<dbReference type="Gene3D" id="1.10.287.130">
    <property type="match status" value="1"/>
</dbReference>
<evidence type="ECO:0000259" key="15">
    <source>
        <dbReference type="PROSITE" id="PS50109"/>
    </source>
</evidence>
<gene>
    <name evidence="21" type="primary">luxQ_5</name>
    <name evidence="21" type="ORF">Pla22_25380</name>
</gene>
<dbReference type="Pfam" id="PF03705">
    <property type="entry name" value="CheR_N"/>
    <property type="match status" value="1"/>
</dbReference>
<protein>
    <recommendedName>
        <fullName evidence="3">histidine kinase</fullName>
        <ecNumber evidence="3">2.7.13.3</ecNumber>
    </recommendedName>
</protein>
<evidence type="ECO:0000313" key="21">
    <source>
        <dbReference type="EMBL" id="TWT54884.1"/>
    </source>
</evidence>
<feature type="coiled-coil region" evidence="14">
    <location>
        <begin position="644"/>
        <end position="720"/>
    </location>
</feature>
<dbReference type="Pfam" id="PF08447">
    <property type="entry name" value="PAS_3"/>
    <property type="match status" value="4"/>
</dbReference>
<dbReference type="SUPFAM" id="SSF55785">
    <property type="entry name" value="PYP-like sensor domain (PAS domain)"/>
    <property type="match status" value="5"/>
</dbReference>
<feature type="domain" description="Response regulatory" evidence="16">
    <location>
        <begin position="1631"/>
        <end position="1750"/>
    </location>
</feature>
<feature type="domain" description="PAS" evidence="17">
    <location>
        <begin position="1233"/>
        <end position="1306"/>
    </location>
</feature>
<dbReference type="InterPro" id="IPR000700">
    <property type="entry name" value="PAS-assoc_C"/>
</dbReference>
<dbReference type="PROSITE" id="PS50123">
    <property type="entry name" value="CHER"/>
    <property type="match status" value="1"/>
</dbReference>
<dbReference type="Gene3D" id="3.40.50.2300">
    <property type="match status" value="1"/>
</dbReference>
<evidence type="ECO:0000256" key="11">
    <source>
        <dbReference type="ARBA" id="ARBA00023306"/>
    </source>
</evidence>
<dbReference type="SMART" id="SM00388">
    <property type="entry name" value="HisKA"/>
    <property type="match status" value="1"/>
</dbReference>
<evidence type="ECO:0000256" key="5">
    <source>
        <dbReference type="ARBA" id="ARBA00022679"/>
    </source>
</evidence>
<evidence type="ECO:0000256" key="1">
    <source>
        <dbReference type="ARBA" id="ARBA00000085"/>
    </source>
</evidence>
<dbReference type="Gene3D" id="3.30.450.20">
    <property type="entry name" value="PAS domain"/>
    <property type="match status" value="5"/>
</dbReference>
<keyword evidence="5 21" id="KW-0808">Transferase</keyword>
<dbReference type="SUPFAM" id="SSF53335">
    <property type="entry name" value="S-adenosyl-L-methionine-dependent methyltransferases"/>
    <property type="match status" value="1"/>
</dbReference>
<dbReference type="GO" id="GO:0006935">
    <property type="term" value="P:chemotaxis"/>
    <property type="evidence" value="ECO:0007669"/>
    <property type="project" value="UniProtKB-UniRule"/>
</dbReference>
<dbReference type="InterPro" id="IPR011006">
    <property type="entry name" value="CheY-like_superfamily"/>
</dbReference>
<dbReference type="Gene3D" id="3.30.565.10">
    <property type="entry name" value="Histidine kinase-like ATPase, C-terminal domain"/>
    <property type="match status" value="1"/>
</dbReference>
<dbReference type="SMART" id="SM00091">
    <property type="entry name" value="PAS"/>
    <property type="match status" value="5"/>
</dbReference>
<keyword evidence="6" id="KW-0547">Nucleotide-binding</keyword>
<feature type="domain" description="CheB-type methylesterase" evidence="19">
    <location>
        <begin position="9"/>
        <end position="192"/>
    </location>
</feature>
<dbReference type="InterPro" id="IPR036890">
    <property type="entry name" value="HATPase_C_sf"/>
</dbReference>
<dbReference type="InterPro" id="IPR001610">
    <property type="entry name" value="PAC"/>
</dbReference>
<evidence type="ECO:0000259" key="16">
    <source>
        <dbReference type="PROSITE" id="PS50110"/>
    </source>
</evidence>
<dbReference type="PROSITE" id="PS50113">
    <property type="entry name" value="PAC"/>
    <property type="match status" value="4"/>
</dbReference>
<evidence type="ECO:0000256" key="10">
    <source>
        <dbReference type="ARBA" id="ARBA00023136"/>
    </source>
</evidence>
<feature type="domain" description="PAC" evidence="18">
    <location>
        <begin position="1311"/>
        <end position="1366"/>
    </location>
</feature>
<dbReference type="InterPro" id="IPR050903">
    <property type="entry name" value="Bact_Chemotaxis_MeTrfase"/>
</dbReference>
<dbReference type="SMART" id="SM00448">
    <property type="entry name" value="REC"/>
    <property type="match status" value="1"/>
</dbReference>
<dbReference type="GO" id="GO:0005737">
    <property type="term" value="C:cytoplasm"/>
    <property type="evidence" value="ECO:0007669"/>
    <property type="project" value="InterPro"/>
</dbReference>
<dbReference type="InterPro" id="IPR029063">
    <property type="entry name" value="SAM-dependent_MTases_sf"/>
</dbReference>
<keyword evidence="11" id="KW-0131">Cell cycle</keyword>
<organism evidence="21 22">
    <name type="scientific">Rubripirellula amarantea</name>
    <dbReference type="NCBI Taxonomy" id="2527999"/>
    <lineage>
        <taxon>Bacteria</taxon>
        <taxon>Pseudomonadati</taxon>
        <taxon>Planctomycetota</taxon>
        <taxon>Planctomycetia</taxon>
        <taxon>Pirellulales</taxon>
        <taxon>Pirellulaceae</taxon>
        <taxon>Rubripirellula</taxon>
    </lineage>
</organism>
<dbReference type="InterPro" id="IPR013655">
    <property type="entry name" value="PAS_fold_3"/>
</dbReference>
<keyword evidence="12" id="KW-0378">Hydrolase</keyword>
<feature type="active site" evidence="12">
    <location>
        <position position="42"/>
    </location>
</feature>
<dbReference type="SUPFAM" id="SSF52172">
    <property type="entry name" value="CheY-like"/>
    <property type="match status" value="1"/>
</dbReference>
<feature type="domain" description="PAC" evidence="18">
    <location>
        <begin position="1050"/>
        <end position="1102"/>
    </location>
</feature>
<reference evidence="21 22" key="1">
    <citation type="submission" date="2019-02" db="EMBL/GenBank/DDBJ databases">
        <title>Deep-cultivation of Planctomycetes and their phenomic and genomic characterization uncovers novel biology.</title>
        <authorList>
            <person name="Wiegand S."/>
            <person name="Jogler M."/>
            <person name="Boedeker C."/>
            <person name="Pinto D."/>
            <person name="Vollmers J."/>
            <person name="Rivas-Marin E."/>
            <person name="Kohn T."/>
            <person name="Peeters S.H."/>
            <person name="Heuer A."/>
            <person name="Rast P."/>
            <person name="Oberbeckmann S."/>
            <person name="Bunk B."/>
            <person name="Jeske O."/>
            <person name="Meyerdierks A."/>
            <person name="Storesund J.E."/>
            <person name="Kallscheuer N."/>
            <person name="Luecker S."/>
            <person name="Lage O.M."/>
            <person name="Pohl T."/>
            <person name="Merkel B.J."/>
            <person name="Hornburger P."/>
            <person name="Mueller R.-W."/>
            <person name="Bruemmer F."/>
            <person name="Labrenz M."/>
            <person name="Spormann A.M."/>
            <person name="Op Den Camp H."/>
            <person name="Overmann J."/>
            <person name="Amann R."/>
            <person name="Jetten M.S.M."/>
            <person name="Mascher T."/>
            <person name="Medema M.H."/>
            <person name="Devos D.P."/>
            <person name="Kaster A.-K."/>
            <person name="Ovreas L."/>
            <person name="Rohde M."/>
            <person name="Galperin M.Y."/>
            <person name="Jogler C."/>
        </authorList>
    </citation>
    <scope>NUCLEOTIDE SEQUENCE [LARGE SCALE GENOMIC DNA]</scope>
    <source>
        <strain evidence="21 22">Pla22</strain>
    </source>
</reference>
<dbReference type="SMART" id="SM00086">
    <property type="entry name" value="PAC"/>
    <property type="match status" value="5"/>
</dbReference>
<dbReference type="Pfam" id="PF13596">
    <property type="entry name" value="PAS_10"/>
    <property type="match status" value="1"/>
</dbReference>
<dbReference type="InterPro" id="IPR003594">
    <property type="entry name" value="HATPase_dom"/>
</dbReference>
<dbReference type="PANTHER" id="PTHR24422:SF27">
    <property type="entry name" value="PROTEIN-GLUTAMATE O-METHYLTRANSFERASE"/>
    <property type="match status" value="1"/>
</dbReference>
<keyword evidence="22" id="KW-1185">Reference proteome</keyword>
<dbReference type="PROSITE" id="PS50112">
    <property type="entry name" value="PAS"/>
    <property type="match status" value="2"/>
</dbReference>
<dbReference type="InterPro" id="IPR022642">
    <property type="entry name" value="CheR_C"/>
</dbReference>
<evidence type="ECO:0000313" key="22">
    <source>
        <dbReference type="Proteomes" id="UP000316598"/>
    </source>
</evidence>
<evidence type="ECO:0000259" key="18">
    <source>
        <dbReference type="PROSITE" id="PS50113"/>
    </source>
</evidence>
<dbReference type="CDD" id="cd17546">
    <property type="entry name" value="REC_hyHK_CKI1_RcsC-like"/>
    <property type="match status" value="1"/>
</dbReference>
<dbReference type="SMART" id="SM00138">
    <property type="entry name" value="MeTrc"/>
    <property type="match status" value="1"/>
</dbReference>
<dbReference type="CDD" id="cd00130">
    <property type="entry name" value="PAS"/>
    <property type="match status" value="3"/>
</dbReference>
<dbReference type="InterPro" id="IPR000780">
    <property type="entry name" value="CheR_MeTrfase"/>
</dbReference>
<dbReference type="PROSITE" id="PS50109">
    <property type="entry name" value="HIS_KIN"/>
    <property type="match status" value="1"/>
</dbReference>
<dbReference type="EC" id="2.7.13.3" evidence="3"/>
<evidence type="ECO:0000259" key="19">
    <source>
        <dbReference type="PROSITE" id="PS50122"/>
    </source>
</evidence>
<dbReference type="OrthoDB" id="288469at2"/>
<comment type="subcellular location">
    <subcellularLocation>
        <location evidence="2">Membrane</location>
    </subcellularLocation>
</comment>
<evidence type="ECO:0000259" key="17">
    <source>
        <dbReference type="PROSITE" id="PS50112"/>
    </source>
</evidence>
<dbReference type="PROSITE" id="PS50122">
    <property type="entry name" value="CHEB"/>
    <property type="match status" value="1"/>
</dbReference>
<evidence type="ECO:0000256" key="2">
    <source>
        <dbReference type="ARBA" id="ARBA00004370"/>
    </source>
</evidence>
<dbReference type="CDD" id="cd16922">
    <property type="entry name" value="HATPase_EvgS-ArcB-TorS-like"/>
    <property type="match status" value="1"/>
</dbReference>
<dbReference type="InterPro" id="IPR035909">
    <property type="entry name" value="CheB_C"/>
</dbReference>
<dbReference type="PANTHER" id="PTHR24422">
    <property type="entry name" value="CHEMOTAXIS PROTEIN METHYLTRANSFERASE"/>
    <property type="match status" value="1"/>
</dbReference>
<dbReference type="Proteomes" id="UP000316598">
    <property type="component" value="Unassembled WGS sequence"/>
</dbReference>
<dbReference type="Pfam" id="PF00072">
    <property type="entry name" value="Response_reg"/>
    <property type="match status" value="1"/>
</dbReference>
<dbReference type="InterPro" id="IPR035965">
    <property type="entry name" value="PAS-like_dom_sf"/>
</dbReference>
<dbReference type="SUPFAM" id="SSF55874">
    <property type="entry name" value="ATPase domain of HSP90 chaperone/DNA topoisomerase II/histidine kinase"/>
    <property type="match status" value="1"/>
</dbReference>
<dbReference type="Pfam" id="PF02518">
    <property type="entry name" value="HATPase_c"/>
    <property type="match status" value="1"/>
</dbReference>
<dbReference type="GO" id="GO:0000155">
    <property type="term" value="F:phosphorelay sensor kinase activity"/>
    <property type="evidence" value="ECO:0007669"/>
    <property type="project" value="InterPro"/>
</dbReference>
<feature type="active site" evidence="12">
    <location>
        <position position="15"/>
    </location>
</feature>
<dbReference type="RefSeq" id="WP_146514852.1">
    <property type="nucleotide sequence ID" value="NZ_SJPI01000001.1"/>
</dbReference>
<dbReference type="SMART" id="SM00387">
    <property type="entry name" value="HATPase_c"/>
    <property type="match status" value="1"/>
</dbReference>
<dbReference type="InterPro" id="IPR003661">
    <property type="entry name" value="HisK_dim/P_dom"/>
</dbReference>
<dbReference type="GO" id="GO:0000156">
    <property type="term" value="F:phosphorelay response regulator activity"/>
    <property type="evidence" value="ECO:0007669"/>
    <property type="project" value="InterPro"/>
</dbReference>
<dbReference type="InterPro" id="IPR022641">
    <property type="entry name" value="CheR_N"/>
</dbReference>
<comment type="caution">
    <text evidence="21">The sequence shown here is derived from an EMBL/GenBank/DDBJ whole genome shotgun (WGS) entry which is preliminary data.</text>
</comment>
<dbReference type="InterPro" id="IPR000014">
    <property type="entry name" value="PAS"/>
</dbReference>
<dbReference type="PRINTS" id="PR00996">
    <property type="entry name" value="CHERMTFRASE"/>
</dbReference>
<feature type="domain" description="PAC" evidence="18">
    <location>
        <begin position="793"/>
        <end position="843"/>
    </location>
</feature>
<dbReference type="CDD" id="cd16434">
    <property type="entry name" value="CheB-CheR_fusion"/>
    <property type="match status" value="1"/>
</dbReference>
<dbReference type="Pfam" id="PF01739">
    <property type="entry name" value="CheR"/>
    <property type="match status" value="1"/>
</dbReference>
<keyword evidence="10" id="KW-0472">Membrane</keyword>
<proteinExistence type="predicted"/>
<evidence type="ECO:0000256" key="13">
    <source>
        <dbReference type="PROSITE-ProRule" id="PRU00169"/>
    </source>
</evidence>
<feature type="domain" description="PAC" evidence="18">
    <location>
        <begin position="1177"/>
        <end position="1232"/>
    </location>
</feature>
<dbReference type="GO" id="GO:0005524">
    <property type="term" value="F:ATP binding"/>
    <property type="evidence" value="ECO:0007669"/>
    <property type="project" value="UniProtKB-KW"/>
</dbReference>
<evidence type="ECO:0000259" key="20">
    <source>
        <dbReference type="PROSITE" id="PS50123"/>
    </source>
</evidence>
<evidence type="ECO:0000256" key="7">
    <source>
        <dbReference type="ARBA" id="ARBA00022777"/>
    </source>
</evidence>
<evidence type="ECO:0000256" key="8">
    <source>
        <dbReference type="ARBA" id="ARBA00022840"/>
    </source>
</evidence>
<dbReference type="FunFam" id="3.30.565.10:FF:000010">
    <property type="entry name" value="Sensor histidine kinase RcsC"/>
    <property type="match status" value="1"/>
</dbReference>
<dbReference type="Pfam" id="PF01339">
    <property type="entry name" value="CheB_methylest"/>
    <property type="match status" value="1"/>
</dbReference>
<evidence type="ECO:0000256" key="3">
    <source>
        <dbReference type="ARBA" id="ARBA00012438"/>
    </source>
</evidence>
<sequence length="1752" mass="195715">MSKSARPLVVAVGSSAGGVEAFTEFVKALGETPGFAVAFIQHLDAASKSLLVDLLAASTSLTIKEVTARTKVKLNTIYLAPPGILLTLRKGFLVPEESDDADRHVASIDQFFHSVADDQGERGLGVVLSGAGSDGTLGLKAISDCGGMTFAQDAASAKFDSMPRNAATTGVADHVLPPADIAAELIKYARYLEQSKGLMQTTAHMDTIEQAIPKITEQLLRVTGHNFQHYKISTLGRRIHRRMQILKISQVRRYVEQVQNDPDEAGSLFRELLIGVTAFFRDPDSFEELAKQVIPKLFLRRQSNDPVRIWIPGCATGEEAYTMAILCREHLDTIEGDYAVQIVASDIDVRALDIARKGSYPIGIVDHVSEERLDRFFVKKGKRYHVKKEIRESVLFSPHNLISDPPFSRQDLVSCRNLLIYLGPHLQKKLIPLFHYALRPGGYLFLGPSESMTSHKELFRSVNEKHRISQRKGTAIGKTPQAVSKVPAVGSYHPLGSSSLDDDKTDAVQIMQRIILDEFAPKSVVVDEDGHVICSSGEMNKYLSTGEGAFSNRIVKMARRGLRIGLRAALLEAKAKRRRIVHENLSVETDEGKQPVMITVQPMMRIGEDSGLFLVVFHDVGLPIEGIGNRKDANGASDDESETANVLTSSATDMEVMVEQLERELATARDDLENSMQEMEAANEELKSSNEELLSMNEELQSANEELESSKEEILCSSEAVARANSDLENLLRSTRIATIFLDEDYSIRSFTPAATDLYGLIPTDIGRPLTQLVPYVQEMPALPDASVLDGENPVKHTVLGTNGRTYIRRVLPYQDQSGQSRGIVVTFTDVTDLKESQDRLLANQAELAQAKVKMDLAMEVSGVASWTWDFETNQPFADSNLNRLWGFNADEKPSLEDLVGRIGEEHRERIGSALENVFERGGPYDQEHTVHLPSGKTRWVRAFGRANSPTESPREFAGIVTDITDRKAFELDLKQRESHFRSMTDGLPLMVWTNDELGRHQVVNRAFCEFFGINADETEDLSWRKLLHEADVEIYLSQFARCVAERSNFHAEVRARRADGQWRWIESWGQPRFSSTGDYIGHIGASADVTDRVEAVRDLAENRRRLALAMNAARMGSFVWDRISNELIWDEEWMRAVGLQQEIAHTGDAFFDRVHPEDLAELHRNIARSRDSGSDFKAEFRIIRDDGELRWLAGVGNWILDGVPKGEKPCKLAGLNWDITEQKEYENEIRLNEERLRVAAGAAGFGMFHVDIDNNHVDWSDEFCRLVGIDPNSNLDMAIGDMPDFVHPADAEKVRISVQKILDDLEEPDHWFNHRILKKSGEVRHVRVQTRSLYEGEGDNKRMKMLVGTLLDVTQQKEYETKLRKQKRIAEIANASKSEFVANMSHEIRTPMTAILGYADLLQDHIHSEEARDHLSTIRRNGDYLLEIINDILDLSKIEAGKLDIDLERFRPEQIIEDVRSIMEVRAKERGLELEVRYEGQIPRIIESDGKRLKQILINLVGNALKFTHDGRVEMVISMRDDKLGIDVIDSGIGMSSEQQDRLFQPFTQADSLITQQFGGTGLGLAISQRLAAMLGGAISCESKLGCGSKFTVTFSTGNFPGMEMIQPGSLAETSPSSALNGESVVLDCEILIVDDRRDIRFLSKQILSKAGAKITEAEDGLLGIQAVKKRMANGSNFDLILLDMQMPNLDGYETAKQLRQMGFLSPIIALTADAMQGDMNRCIQSGCNDYLSKPIDKGAMLQMVSRFLFD</sequence>
<comment type="catalytic activity">
    <reaction evidence="1">
        <text>ATP + protein L-histidine = ADP + protein N-phospho-L-histidine.</text>
        <dbReference type="EC" id="2.7.13.3"/>
    </reaction>
</comment>
<dbReference type="GO" id="GO:0016020">
    <property type="term" value="C:membrane"/>
    <property type="evidence" value="ECO:0007669"/>
    <property type="project" value="UniProtKB-SubCell"/>
</dbReference>
<dbReference type="Gene3D" id="2.10.70.100">
    <property type="match status" value="3"/>
</dbReference>
<dbReference type="SUPFAM" id="SSF47757">
    <property type="entry name" value="Chemotaxis receptor methyltransferase CheR, N-terminal domain"/>
    <property type="match status" value="1"/>
</dbReference>
<evidence type="ECO:0000256" key="12">
    <source>
        <dbReference type="PROSITE-ProRule" id="PRU00050"/>
    </source>
</evidence>